<reference evidence="5 6" key="2">
    <citation type="journal article" date="2017" name="Sci. Rep.">
        <title>Ant-infecting Ophiocordyceps genomes reveal a high diversity of potential behavioral manipulation genes and a possible major role for enterotoxins.</title>
        <authorList>
            <person name="de Bekker C."/>
            <person name="Ohm R.A."/>
            <person name="Evans H.C."/>
            <person name="Brachmann A."/>
            <person name="Hughes D.P."/>
        </authorList>
    </citation>
    <scope>NUCLEOTIDE SEQUENCE [LARGE SCALE GENOMIC DNA]</scope>
    <source>
        <strain evidence="5 6">SC16a</strain>
    </source>
</reference>
<dbReference type="STRING" id="268505.A0A2A9PN66"/>
<reference evidence="5 6" key="1">
    <citation type="journal article" date="2015" name="BMC Genomics">
        <title>Gene expression during zombie ant biting behavior reflects the complexity underlying fungal parasitic behavioral manipulation.</title>
        <authorList>
            <person name="de Bekker C."/>
            <person name="Ohm R.A."/>
            <person name="Loreto R.G."/>
            <person name="Sebastian A."/>
            <person name="Albert I."/>
            <person name="Merrow M."/>
            <person name="Brachmann A."/>
            <person name="Hughes D.P."/>
        </authorList>
    </citation>
    <scope>NUCLEOTIDE SEQUENCE [LARGE SCALE GENOMIC DNA]</scope>
    <source>
        <strain evidence="5 6">SC16a</strain>
    </source>
</reference>
<sequence>MAFSHVLPLLLLPAVALVLLLFQHPLFSSAAVLAWLVLASRALSRAALNPAPAVPCRGRWSDELVVVTGGSGGIGREVVRRLEGLGAAVVVLDMLPLEVPLGLCLLWLLWKLFRELTNHCFNLGDRSIFIQTDVSNRSSVYAARSAILSRLGRPPTALIANAGILRGGGDTLLTIAEADLRSTFDVNLLGVLFCVQAFIPDMISTGRGHVIVASSVAAFSPAAGVAGYAASKAALTCAVEGLQTELKHRHGNPAVKVSALFPAAVRTPMFALLDLPVPEAVMPLLEPEVVADRMVRILDEGESEMIMMPPMATTSAWIPAMPHWVRVLIQDAGARGTARLAAVAARRRKEGRGEKEVEMREVTEMTL</sequence>
<dbReference type="Proteomes" id="UP000037136">
    <property type="component" value="Unassembled WGS sequence"/>
</dbReference>
<dbReference type="GO" id="GO:0016616">
    <property type="term" value="F:oxidoreductase activity, acting on the CH-OH group of donors, NAD or NADP as acceptor"/>
    <property type="evidence" value="ECO:0007669"/>
    <property type="project" value="TreeGrafter"/>
</dbReference>
<keyword evidence="6" id="KW-1185">Reference proteome</keyword>
<evidence type="ECO:0000313" key="6">
    <source>
        <dbReference type="Proteomes" id="UP000037136"/>
    </source>
</evidence>
<feature type="signal peptide" evidence="4">
    <location>
        <begin position="1"/>
        <end position="16"/>
    </location>
</feature>
<keyword evidence="2" id="KW-0560">Oxidoreductase</keyword>
<dbReference type="SUPFAM" id="SSF51735">
    <property type="entry name" value="NAD(P)-binding Rossmann-fold domains"/>
    <property type="match status" value="1"/>
</dbReference>
<dbReference type="EMBL" id="LAZP02000021">
    <property type="protein sequence ID" value="PFH62674.1"/>
    <property type="molecule type" value="Genomic_DNA"/>
</dbReference>
<dbReference type="InterPro" id="IPR002347">
    <property type="entry name" value="SDR_fam"/>
</dbReference>
<accession>A0A2A9PN66</accession>
<protein>
    <submittedName>
        <fullName evidence="5">Uncharacterized protein</fullName>
    </submittedName>
</protein>
<dbReference type="PANTHER" id="PTHR24322:SF736">
    <property type="entry name" value="RETINOL DEHYDROGENASE 10"/>
    <property type="match status" value="1"/>
</dbReference>
<keyword evidence="3" id="KW-0472">Membrane</keyword>
<feature type="chain" id="PRO_5013332811" evidence="4">
    <location>
        <begin position="17"/>
        <end position="367"/>
    </location>
</feature>
<dbReference type="OrthoDB" id="10253736at2759"/>
<proteinExistence type="inferred from homology"/>
<keyword evidence="4" id="KW-0732">Signal</keyword>
<comment type="caution">
    <text evidence="5">The sequence shown here is derived from an EMBL/GenBank/DDBJ whole genome shotgun (WGS) entry which is preliminary data.</text>
</comment>
<dbReference type="PRINTS" id="PR00081">
    <property type="entry name" value="GDHRDH"/>
</dbReference>
<comment type="similarity">
    <text evidence="1">Belongs to the short-chain dehydrogenases/reductases (SDR) family.</text>
</comment>
<evidence type="ECO:0000313" key="5">
    <source>
        <dbReference type="EMBL" id="PFH62674.1"/>
    </source>
</evidence>
<evidence type="ECO:0000256" key="2">
    <source>
        <dbReference type="ARBA" id="ARBA00023002"/>
    </source>
</evidence>
<dbReference type="Pfam" id="PF00106">
    <property type="entry name" value="adh_short"/>
    <property type="match status" value="1"/>
</dbReference>
<dbReference type="InterPro" id="IPR036291">
    <property type="entry name" value="NAD(P)-bd_dom_sf"/>
</dbReference>
<evidence type="ECO:0000256" key="3">
    <source>
        <dbReference type="SAM" id="Phobius"/>
    </source>
</evidence>
<dbReference type="AlphaFoldDB" id="A0A2A9PN66"/>
<dbReference type="Gene3D" id="3.40.50.720">
    <property type="entry name" value="NAD(P)-binding Rossmann-like Domain"/>
    <property type="match status" value="1"/>
</dbReference>
<gene>
    <name evidence="5" type="ORF">XA68_12545</name>
</gene>
<keyword evidence="3" id="KW-1133">Transmembrane helix</keyword>
<evidence type="ECO:0000256" key="4">
    <source>
        <dbReference type="SAM" id="SignalP"/>
    </source>
</evidence>
<keyword evidence="3" id="KW-0812">Transmembrane</keyword>
<dbReference type="PANTHER" id="PTHR24322">
    <property type="entry name" value="PKSB"/>
    <property type="match status" value="1"/>
</dbReference>
<feature type="transmembrane region" description="Helical" evidence="3">
    <location>
        <begin position="85"/>
        <end position="109"/>
    </location>
</feature>
<organism evidence="5 6">
    <name type="scientific">Ophiocordyceps unilateralis</name>
    <name type="common">Zombie-ant fungus</name>
    <name type="synonym">Torrubia unilateralis</name>
    <dbReference type="NCBI Taxonomy" id="268505"/>
    <lineage>
        <taxon>Eukaryota</taxon>
        <taxon>Fungi</taxon>
        <taxon>Dikarya</taxon>
        <taxon>Ascomycota</taxon>
        <taxon>Pezizomycotina</taxon>
        <taxon>Sordariomycetes</taxon>
        <taxon>Hypocreomycetidae</taxon>
        <taxon>Hypocreales</taxon>
        <taxon>Ophiocordycipitaceae</taxon>
        <taxon>Ophiocordyceps</taxon>
    </lineage>
</organism>
<name>A0A2A9PN66_OPHUN</name>
<evidence type="ECO:0000256" key="1">
    <source>
        <dbReference type="ARBA" id="ARBA00006484"/>
    </source>
</evidence>